<dbReference type="GO" id="GO:0004081">
    <property type="term" value="F:bis(5'-nucleosyl)-tetraphosphatase (asymmetrical) activity"/>
    <property type="evidence" value="ECO:0007669"/>
    <property type="project" value="TreeGrafter"/>
</dbReference>
<dbReference type="InterPro" id="IPR051325">
    <property type="entry name" value="Nudix_hydrolase_domain"/>
</dbReference>
<dbReference type="SUPFAM" id="SSF55811">
    <property type="entry name" value="Nudix"/>
    <property type="match status" value="1"/>
</dbReference>
<protein>
    <submittedName>
        <fullName evidence="3">NUDIX domain-containing protein</fullName>
    </submittedName>
</protein>
<evidence type="ECO:0000313" key="3">
    <source>
        <dbReference type="EMBL" id="GCC51681.1"/>
    </source>
</evidence>
<dbReference type="InterPro" id="IPR000086">
    <property type="entry name" value="NUDIX_hydrolase_dom"/>
</dbReference>
<dbReference type="GO" id="GO:0006167">
    <property type="term" value="P:AMP biosynthetic process"/>
    <property type="evidence" value="ECO:0007669"/>
    <property type="project" value="TreeGrafter"/>
</dbReference>
<feature type="domain" description="Nudix hydrolase" evidence="2">
    <location>
        <begin position="91"/>
        <end position="218"/>
    </location>
</feature>
<dbReference type="Proteomes" id="UP000288227">
    <property type="component" value="Unassembled WGS sequence"/>
</dbReference>
<keyword evidence="4" id="KW-1185">Reference proteome</keyword>
<organism evidence="3 4">
    <name type="scientific">Chryseotalea sanaruensis</name>
    <dbReference type="NCBI Taxonomy" id="2482724"/>
    <lineage>
        <taxon>Bacteria</taxon>
        <taxon>Pseudomonadati</taxon>
        <taxon>Bacteroidota</taxon>
        <taxon>Cytophagia</taxon>
        <taxon>Cytophagales</taxon>
        <taxon>Chryseotaleaceae</taxon>
        <taxon>Chryseotalea</taxon>
    </lineage>
</organism>
<sequence>MVLFVNDIRLTIYKPDEQPALGQYNHKVDAQIEPITSAGLLHHVWIQNADDKHMNVLLELLNSKVPLNVLSVHLSVKDYDTIQDFLYSKFKVVKAAGGLVRKKDKVLMIYRLKKWDLPKGKKEKGEKYKQTAVREIEEECNVSVKLGTKLCTTWHTYTMNKHAMIKKTKWYVMDIIDDSKMAPMVEEDIEEVRWMNPKEVYHSLHNSYKSIHYVFEQYYALKEVIR</sequence>
<accession>A0A401U9X2</accession>
<dbReference type="Pfam" id="PF00293">
    <property type="entry name" value="NUDIX"/>
    <property type="match status" value="1"/>
</dbReference>
<dbReference type="PROSITE" id="PS51462">
    <property type="entry name" value="NUDIX"/>
    <property type="match status" value="1"/>
</dbReference>
<name>A0A401U9X2_9BACT</name>
<keyword evidence="1" id="KW-0378">Hydrolase</keyword>
<dbReference type="RefSeq" id="WP_127122334.1">
    <property type="nucleotide sequence ID" value="NZ_BHXQ01000003.1"/>
</dbReference>
<dbReference type="EMBL" id="BHXQ01000003">
    <property type="protein sequence ID" value="GCC51681.1"/>
    <property type="molecule type" value="Genomic_DNA"/>
</dbReference>
<dbReference type="PROSITE" id="PS00893">
    <property type="entry name" value="NUDIX_BOX"/>
    <property type="match status" value="1"/>
</dbReference>
<dbReference type="AlphaFoldDB" id="A0A401U9X2"/>
<dbReference type="InterPro" id="IPR020084">
    <property type="entry name" value="NUDIX_hydrolase_CS"/>
</dbReference>
<dbReference type="InterPro" id="IPR015797">
    <property type="entry name" value="NUDIX_hydrolase-like_dom_sf"/>
</dbReference>
<proteinExistence type="predicted"/>
<dbReference type="OrthoDB" id="9816289at2"/>
<comment type="caution">
    <text evidence="3">The sequence shown here is derived from an EMBL/GenBank/DDBJ whole genome shotgun (WGS) entry which is preliminary data.</text>
</comment>
<dbReference type="GO" id="GO:0006754">
    <property type="term" value="P:ATP biosynthetic process"/>
    <property type="evidence" value="ECO:0007669"/>
    <property type="project" value="TreeGrafter"/>
</dbReference>
<dbReference type="CDD" id="cd03673">
    <property type="entry name" value="NUDIX_Ap6A_hydrolase"/>
    <property type="match status" value="1"/>
</dbReference>
<gene>
    <name evidence="3" type="ORF">SanaruYs_19090</name>
</gene>
<dbReference type="PANTHER" id="PTHR21340:SF0">
    <property type="entry name" value="BIS(5'-NUCLEOSYL)-TETRAPHOSPHATASE [ASYMMETRICAL]"/>
    <property type="match status" value="1"/>
</dbReference>
<evidence type="ECO:0000259" key="2">
    <source>
        <dbReference type="PROSITE" id="PS51462"/>
    </source>
</evidence>
<evidence type="ECO:0000313" key="4">
    <source>
        <dbReference type="Proteomes" id="UP000288227"/>
    </source>
</evidence>
<dbReference type="Gene3D" id="3.90.79.10">
    <property type="entry name" value="Nucleoside Triphosphate Pyrophosphohydrolase"/>
    <property type="match status" value="1"/>
</dbReference>
<evidence type="ECO:0000256" key="1">
    <source>
        <dbReference type="ARBA" id="ARBA00022801"/>
    </source>
</evidence>
<dbReference type="PANTHER" id="PTHR21340">
    <property type="entry name" value="DIADENOSINE 5,5-P1,P4-TETRAPHOSPHATE PYROPHOSPHOHYDROLASE MUTT"/>
    <property type="match status" value="1"/>
</dbReference>
<reference evidence="3 4" key="1">
    <citation type="submission" date="2018-11" db="EMBL/GenBank/DDBJ databases">
        <title>Chryseotalea sanarue gen. nov., sp., nov., a member of the family Cytophagaceae, isolated from a brackish lake in Hamamatsu Japan.</title>
        <authorList>
            <person name="Maejima Y."/>
            <person name="Iino T."/>
            <person name="Muraguchi Y."/>
            <person name="Fukuda K."/>
            <person name="Ohkuma M."/>
            <person name="Moriuchi R."/>
            <person name="Dohra H."/>
            <person name="Kimbara K."/>
            <person name="Shintani M."/>
        </authorList>
    </citation>
    <scope>NUCLEOTIDE SEQUENCE [LARGE SCALE GENOMIC DNA]</scope>
    <source>
        <strain evidence="3 4">Ys</strain>
    </source>
</reference>